<feature type="domain" description="Aconitase/3-isopropylmalate dehydratase large subunit alpha/beta/alpha" evidence="7">
    <location>
        <begin position="72"/>
        <end position="601"/>
    </location>
</feature>
<keyword evidence="6 9" id="KW-0456">Lyase</keyword>
<dbReference type="NCBIfam" id="NF006757">
    <property type="entry name" value="PRK09277.1"/>
    <property type="match status" value="1"/>
</dbReference>
<dbReference type="InterPro" id="IPR000573">
    <property type="entry name" value="AconitaseA/IPMdHydase_ssu_swvl"/>
</dbReference>
<dbReference type="InterPro" id="IPR015928">
    <property type="entry name" value="Aconitase/3IPM_dehydase_swvl"/>
</dbReference>
<keyword evidence="10" id="KW-1185">Reference proteome</keyword>
<sequence>MSTVDSFGAKSTLTVGSTDYEIFRIDTVAGHEKLPFSLKVLLENLLRTEDGANVTKEQIEALGSWVPTADPDTEIQFTPARVVMQDFTGVPCIVDLATMREAVTALGGDPNKINPLSPAEMVIDHSVIADLFGSENALERNVEIEYERNGERYQFLRWGQTAFDDFKVVPPGTGIVHQVNIEHLAKVIYDRSVDGVLRAYPDTCVGTDSHTTMVNGLGVLGWGVGGIEAEAAMLGQPVSMLIPRVVGFKLSGEIPAGVTATDVVLTITDMLRQHGVVGKFVEFYGEGVASVPLANRATIGNMSPEFGSTAAMFPIDDVTLDYLRLTGRDEQTVALVEAYAKEQKLWHDPARELVFSEFMELDLSTVVPSIAGPKRPQDRILLSEAKNQFEKDILNYAGSSVSDSIVDLEVDGTFPASDPGSVPGEEHEEVTETEVLISSGHPANASNPVKVTTPDGQSYLLDNGAVTLAAITSCTNTSNPSVMIAAGLLAKNAVDKGLKRKPWVKTTLGPGSKVVTDYYEKSGLDKALEGLDFYTVGYGCTICIGNSGPLIEEVSEAINENDLAVTAVLSGNRNFEGRISPDVKMNYLASPPLVVAYALAGSMNFDFETDALGKDQNGDDVFLKDIWPAPDQVQTIIDASISREQFIQQYATVFEGDERWKNLPTPTGPVFEWDADSTYVRKAPYFDGMSMEPSPVSDITGARVMATLGDSVTTDHISPAGNIKAGTPAAQYLTEHGVAQKDFNSYGSRRGNHEVMIRGTFANIRLKNELTAAVNDGAVVEGGYTRDFTQPGGPQSFIYDASQNYQAQGTPLVIFGGKEYGSGSSRDWAAKGTNLLGVKAVITESFERIHRSNLIGMGVVPLQFPAGESWKSLGLDGTEIVSIEGIEQLNEGVTPKTVKVTAEPSEFSPEGKQTITFDAVVRIDTPGEADYYRNGGILQYVLRSLV</sequence>
<dbReference type="SUPFAM" id="SSF52016">
    <property type="entry name" value="LeuD/IlvD-like"/>
    <property type="match status" value="1"/>
</dbReference>
<dbReference type="InterPro" id="IPR036008">
    <property type="entry name" value="Aconitase_4Fe-4S_dom"/>
</dbReference>
<evidence type="ECO:0000313" key="9">
    <source>
        <dbReference type="EMBL" id="MDU0345967.1"/>
    </source>
</evidence>
<proteinExistence type="inferred from homology"/>
<dbReference type="Gene3D" id="6.10.190.10">
    <property type="match status" value="1"/>
</dbReference>
<comment type="caution">
    <text evidence="9">The sequence shown here is derived from an EMBL/GenBank/DDBJ whole genome shotgun (WGS) entry which is preliminary data.</text>
</comment>
<dbReference type="EC" id="4.2.1.3" evidence="6"/>
<feature type="domain" description="Aconitase A/isopropylmalate dehydratase small subunit swivel" evidence="8">
    <location>
        <begin position="730"/>
        <end position="866"/>
    </location>
</feature>
<dbReference type="NCBIfam" id="TIGR01341">
    <property type="entry name" value="aconitase_1"/>
    <property type="match status" value="1"/>
</dbReference>
<comment type="catalytic activity">
    <reaction evidence="6">
        <text>citrate = D-threo-isocitrate</text>
        <dbReference type="Rhea" id="RHEA:10336"/>
        <dbReference type="ChEBI" id="CHEBI:15562"/>
        <dbReference type="ChEBI" id="CHEBI:16947"/>
        <dbReference type="EC" id="4.2.1.3"/>
    </reaction>
</comment>
<dbReference type="InterPro" id="IPR001030">
    <property type="entry name" value="Acoase/IPM_deHydtase_lsu_aba"/>
</dbReference>
<dbReference type="Proteomes" id="UP001261125">
    <property type="component" value="Unassembled WGS sequence"/>
</dbReference>
<name>A0ABU3SMB4_9MICO</name>
<evidence type="ECO:0000256" key="4">
    <source>
        <dbReference type="ARBA" id="ARBA00023004"/>
    </source>
</evidence>
<evidence type="ECO:0000256" key="1">
    <source>
        <dbReference type="ARBA" id="ARBA00001966"/>
    </source>
</evidence>
<dbReference type="GO" id="GO:0003994">
    <property type="term" value="F:aconitate hydratase activity"/>
    <property type="evidence" value="ECO:0007669"/>
    <property type="project" value="UniProtKB-EC"/>
</dbReference>
<keyword evidence="6" id="KW-0004">4Fe-4S</keyword>
<dbReference type="InterPro" id="IPR015931">
    <property type="entry name" value="Acnase/IPM_dHydase_lsu_aba_1/3"/>
</dbReference>
<reference evidence="9 10" key="1">
    <citation type="submission" date="2023-09" db="EMBL/GenBank/DDBJ databases">
        <title>Microbacterium fusihabitans sp. nov., Microbacterium phycihabitans sp. nov., and Microbacterium cervinum sp. nov., isolated from dried seaweeds of beach.</title>
        <authorList>
            <person name="Lee S.D."/>
        </authorList>
    </citation>
    <scope>NUCLEOTIDE SEQUENCE [LARGE SCALE GENOMIC DNA]</scope>
    <source>
        <strain evidence="9 10">KSW2-29</strain>
    </source>
</reference>
<evidence type="ECO:0000256" key="6">
    <source>
        <dbReference type="RuleBase" id="RU361275"/>
    </source>
</evidence>
<dbReference type="CDD" id="cd01580">
    <property type="entry name" value="AcnA_IRP_Swivel"/>
    <property type="match status" value="1"/>
</dbReference>
<accession>A0ABU3SMB4</accession>
<evidence type="ECO:0000259" key="8">
    <source>
        <dbReference type="Pfam" id="PF00694"/>
    </source>
</evidence>
<dbReference type="InterPro" id="IPR006249">
    <property type="entry name" value="Aconitase/IRP2"/>
</dbReference>
<comment type="similarity">
    <text evidence="2 6">Belongs to the aconitase/IPM isomerase family.</text>
</comment>
<comment type="function">
    <text evidence="6">Catalyzes the isomerization of citrate to isocitrate via cis-aconitate.</text>
</comment>
<dbReference type="Gene3D" id="3.30.499.10">
    <property type="entry name" value="Aconitase, domain 3"/>
    <property type="match status" value="2"/>
</dbReference>
<dbReference type="RefSeq" id="WP_316004414.1">
    <property type="nucleotide sequence ID" value="NZ_JAWDIT010000003.1"/>
</dbReference>
<dbReference type="SUPFAM" id="SSF53732">
    <property type="entry name" value="Aconitase iron-sulfur domain"/>
    <property type="match status" value="1"/>
</dbReference>
<dbReference type="Pfam" id="PF00694">
    <property type="entry name" value="Aconitase_C"/>
    <property type="match status" value="1"/>
</dbReference>
<dbReference type="InterPro" id="IPR044137">
    <property type="entry name" value="AcnA_IRP_Swivel"/>
</dbReference>
<evidence type="ECO:0000256" key="2">
    <source>
        <dbReference type="ARBA" id="ARBA00007185"/>
    </source>
</evidence>
<gene>
    <name evidence="9" type="primary">acnA</name>
    <name evidence="9" type="ORF">RWH44_09650</name>
</gene>
<keyword evidence="5 6" id="KW-0411">Iron-sulfur</keyword>
<dbReference type="PANTHER" id="PTHR11670">
    <property type="entry name" value="ACONITASE/IRON-RESPONSIVE ELEMENT FAMILY MEMBER"/>
    <property type="match status" value="1"/>
</dbReference>
<dbReference type="InterPro" id="IPR018136">
    <property type="entry name" value="Aconitase_4Fe-4S_BS"/>
</dbReference>
<keyword evidence="3" id="KW-0479">Metal-binding</keyword>
<evidence type="ECO:0000256" key="3">
    <source>
        <dbReference type="ARBA" id="ARBA00022723"/>
    </source>
</evidence>
<evidence type="ECO:0000259" key="7">
    <source>
        <dbReference type="Pfam" id="PF00330"/>
    </source>
</evidence>
<keyword evidence="4 6" id="KW-0408">Iron</keyword>
<dbReference type="NCBIfam" id="NF009520">
    <property type="entry name" value="PRK12881.1"/>
    <property type="match status" value="1"/>
</dbReference>
<organism evidence="9 10">
    <name type="scientific">Microbacterium phycohabitans</name>
    <dbReference type="NCBI Taxonomy" id="3075993"/>
    <lineage>
        <taxon>Bacteria</taxon>
        <taxon>Bacillati</taxon>
        <taxon>Actinomycetota</taxon>
        <taxon>Actinomycetes</taxon>
        <taxon>Micrococcales</taxon>
        <taxon>Microbacteriaceae</taxon>
        <taxon>Microbacterium</taxon>
    </lineage>
</organism>
<dbReference type="Gene3D" id="3.20.19.10">
    <property type="entry name" value="Aconitase, domain 4"/>
    <property type="match status" value="1"/>
</dbReference>
<evidence type="ECO:0000313" key="10">
    <source>
        <dbReference type="Proteomes" id="UP001261125"/>
    </source>
</evidence>
<evidence type="ECO:0000256" key="5">
    <source>
        <dbReference type="ARBA" id="ARBA00023014"/>
    </source>
</evidence>
<dbReference type="PROSITE" id="PS00450">
    <property type="entry name" value="ACONITASE_1"/>
    <property type="match status" value="1"/>
</dbReference>
<dbReference type="EMBL" id="JAWDIT010000003">
    <property type="protein sequence ID" value="MDU0345967.1"/>
    <property type="molecule type" value="Genomic_DNA"/>
</dbReference>
<comment type="cofactor">
    <cofactor evidence="1">
        <name>[4Fe-4S] cluster</name>
        <dbReference type="ChEBI" id="CHEBI:49883"/>
    </cofactor>
</comment>
<dbReference type="PRINTS" id="PR00415">
    <property type="entry name" value="ACONITASE"/>
</dbReference>
<protein>
    <recommendedName>
        <fullName evidence="6">Aconitate hydratase</fullName>
        <shortName evidence="6">Aconitase</shortName>
        <ecNumber evidence="6">4.2.1.3</ecNumber>
    </recommendedName>
</protein>
<dbReference type="Pfam" id="PF00330">
    <property type="entry name" value="Aconitase"/>
    <property type="match status" value="1"/>
</dbReference>